<comment type="caution">
    <text evidence="2">The sequence shown here is derived from an EMBL/GenBank/DDBJ whole genome shotgun (WGS) entry which is preliminary data.</text>
</comment>
<reference evidence="2" key="1">
    <citation type="journal article" date="2020" name="mSystems">
        <title>Genome- and Community-Level Interaction Insights into Carbon Utilization and Element Cycling Functions of Hydrothermarchaeota in Hydrothermal Sediment.</title>
        <authorList>
            <person name="Zhou Z."/>
            <person name="Liu Y."/>
            <person name="Xu W."/>
            <person name="Pan J."/>
            <person name="Luo Z.H."/>
            <person name="Li M."/>
        </authorList>
    </citation>
    <scope>NUCLEOTIDE SEQUENCE [LARGE SCALE GENOMIC DNA]</scope>
    <source>
        <strain evidence="2">SpSt-906</strain>
    </source>
</reference>
<feature type="transmembrane region" description="Helical" evidence="1">
    <location>
        <begin position="171"/>
        <end position="191"/>
    </location>
</feature>
<keyword evidence="1" id="KW-1133">Transmembrane helix</keyword>
<evidence type="ECO:0000313" key="2">
    <source>
        <dbReference type="EMBL" id="HGE99508.1"/>
    </source>
</evidence>
<organism evidence="2">
    <name type="scientific">candidate division WOR-3 bacterium</name>
    <dbReference type="NCBI Taxonomy" id="2052148"/>
    <lineage>
        <taxon>Bacteria</taxon>
        <taxon>Bacteria division WOR-3</taxon>
    </lineage>
</organism>
<evidence type="ECO:0008006" key="3">
    <source>
        <dbReference type="Google" id="ProtNLM"/>
    </source>
</evidence>
<proteinExistence type="predicted"/>
<name>A0A7C3URJ7_UNCW3</name>
<dbReference type="AlphaFoldDB" id="A0A7C3URJ7"/>
<protein>
    <recommendedName>
        <fullName evidence="3">DUF5683 domain-containing protein</fullName>
    </recommendedName>
</protein>
<accession>A0A7C3URJ7</accession>
<keyword evidence="1" id="KW-0472">Membrane</keyword>
<evidence type="ECO:0000256" key="1">
    <source>
        <dbReference type="SAM" id="Phobius"/>
    </source>
</evidence>
<dbReference type="EMBL" id="DTMQ01000038">
    <property type="protein sequence ID" value="HGE99508.1"/>
    <property type="molecule type" value="Genomic_DNA"/>
</dbReference>
<keyword evidence="1" id="KW-0812">Transmembrane</keyword>
<sequence length="215" mass="25308">MKNLTASKLMIFLLIFVPILFADLPKGINLISSALLPGSGELLLREKIRGELFLLTDGLLWLSFFSARSLGNFINQDAILFSAEHAGANGEKRDDDYYKYLEEYNSADEFNEIILREARNRYPDDPEKQKEYLKKYGYFGEDAWSWESDSARIRYWRMRRRARAHYLRAKFFFAGNLLLRVISVFDVSFLLDKKKRLSYELQVIPETRIGLNYRF</sequence>
<gene>
    <name evidence="2" type="ORF">ENX07_05510</name>
</gene>